<protein>
    <submittedName>
        <fullName evidence="4">Transposase-like protein</fullName>
    </submittedName>
</protein>
<name>A0A7W7S2Y0_9ACTN</name>
<dbReference type="RefSeq" id="WP_184754836.1">
    <property type="nucleotide sequence ID" value="NZ_JACHJU010000001.1"/>
</dbReference>
<evidence type="ECO:0000313" key="2">
    <source>
        <dbReference type="EMBL" id="MBB4938699.1"/>
    </source>
</evidence>
<dbReference type="EMBL" id="JACHJU010000004">
    <property type="protein sequence ID" value="MBB4942893.1"/>
    <property type="molecule type" value="Genomic_DNA"/>
</dbReference>
<dbReference type="EMBL" id="JACHJU010000004">
    <property type="protein sequence ID" value="MBB4942920.1"/>
    <property type="molecule type" value="Genomic_DNA"/>
</dbReference>
<gene>
    <name evidence="2" type="ORF">FHR32_003004</name>
    <name evidence="3" type="ORF">FHR32_006307</name>
    <name evidence="4" type="ORF">FHR32_006412</name>
    <name evidence="5" type="ORF">FHR32_007293</name>
    <name evidence="6" type="ORF">FHR32_007320</name>
</gene>
<dbReference type="AlphaFoldDB" id="A0A7W7S2Y0"/>
<evidence type="ECO:0000313" key="6">
    <source>
        <dbReference type="EMBL" id="MBB4942920.1"/>
    </source>
</evidence>
<keyword evidence="7" id="KW-1185">Reference proteome</keyword>
<dbReference type="EMBL" id="JACHJU010000001">
    <property type="protein sequence ID" value="MBB4938699.1"/>
    <property type="molecule type" value="Genomic_DNA"/>
</dbReference>
<organism evidence="4 7">
    <name type="scientific">Streptosporangium album</name>
    <dbReference type="NCBI Taxonomy" id="47479"/>
    <lineage>
        <taxon>Bacteria</taxon>
        <taxon>Bacillati</taxon>
        <taxon>Actinomycetota</taxon>
        <taxon>Actinomycetes</taxon>
        <taxon>Streptosporangiales</taxon>
        <taxon>Streptosporangiaceae</taxon>
        <taxon>Streptosporangium</taxon>
    </lineage>
</organism>
<feature type="region of interest" description="Disordered" evidence="1">
    <location>
        <begin position="75"/>
        <end position="99"/>
    </location>
</feature>
<dbReference type="EMBL" id="JACHJU010000003">
    <property type="protein sequence ID" value="MBB4942026.1"/>
    <property type="molecule type" value="Genomic_DNA"/>
</dbReference>
<evidence type="ECO:0000313" key="5">
    <source>
        <dbReference type="EMBL" id="MBB4942893.1"/>
    </source>
</evidence>
<sequence length="156" mass="17226">MIETVTMTLADQAAMRGQDGLVTDDRVRRPVRRTFTAAYKARILAAYDALPEGSPERGALMRTEKLYHSHIEHWRKQQENGTLAASTGKPKKSTESEELARLRAENRKLKADAAKLEAKNEKLSGELGKTRTALDIAGKAFALLRDISSSADSDTN</sequence>
<evidence type="ECO:0000256" key="1">
    <source>
        <dbReference type="SAM" id="MobiDB-lite"/>
    </source>
</evidence>
<evidence type="ECO:0000313" key="3">
    <source>
        <dbReference type="EMBL" id="MBB4941921.1"/>
    </source>
</evidence>
<comment type="caution">
    <text evidence="4">The sequence shown here is derived from an EMBL/GenBank/DDBJ whole genome shotgun (WGS) entry which is preliminary data.</text>
</comment>
<dbReference type="EMBL" id="JACHJU010000003">
    <property type="protein sequence ID" value="MBB4941921.1"/>
    <property type="molecule type" value="Genomic_DNA"/>
</dbReference>
<evidence type="ECO:0000313" key="7">
    <source>
        <dbReference type="Proteomes" id="UP000534286"/>
    </source>
</evidence>
<proteinExistence type="predicted"/>
<dbReference type="Proteomes" id="UP000534286">
    <property type="component" value="Unassembled WGS sequence"/>
</dbReference>
<evidence type="ECO:0000313" key="4">
    <source>
        <dbReference type="EMBL" id="MBB4942026.1"/>
    </source>
</evidence>
<accession>A0A7W7S2Y0</accession>
<reference evidence="4 7" key="1">
    <citation type="submission" date="2020-08" db="EMBL/GenBank/DDBJ databases">
        <title>Sequencing the genomes of 1000 actinobacteria strains.</title>
        <authorList>
            <person name="Klenk H.-P."/>
        </authorList>
    </citation>
    <scope>NUCLEOTIDE SEQUENCE [LARGE SCALE GENOMIC DNA]</scope>
    <source>
        <strain evidence="4 7">DSM 43023</strain>
    </source>
</reference>